<name>C8V2E4_EMENI</name>
<dbReference type="GeneID" id="74897102"/>
<proteinExistence type="predicted"/>
<dbReference type="Proteomes" id="UP000000560">
    <property type="component" value="Chromosome I"/>
</dbReference>
<dbReference type="KEGG" id="ani:ANIA_11530"/>
<dbReference type="AlphaFoldDB" id="C8V2E4"/>
<sequence>MAQPAGIEKLHRRISPQHHWRYIERTVSTPVGPAIFTAYVGPGKGRIKAPEPELMLWWFDE</sequence>
<dbReference type="HOGENOM" id="CLU_2922614_0_0_1"/>
<reference evidence="2" key="2">
    <citation type="journal article" date="2009" name="Fungal Genet. Biol.">
        <title>The 2008 update of the Aspergillus nidulans genome annotation: a community effort.</title>
        <authorList>
            <person name="Wortman J.R."/>
            <person name="Gilsenan J.M."/>
            <person name="Joardar V."/>
            <person name="Deegan J."/>
            <person name="Clutterbuck J."/>
            <person name="Andersen M.R."/>
            <person name="Archer D."/>
            <person name="Bencina M."/>
            <person name="Braus G."/>
            <person name="Coutinho P."/>
            <person name="von Dohren H."/>
            <person name="Doonan J."/>
            <person name="Driessen A.J."/>
            <person name="Durek P."/>
            <person name="Espeso E."/>
            <person name="Fekete E."/>
            <person name="Flipphi M."/>
            <person name="Estrada C.G."/>
            <person name="Geysens S."/>
            <person name="Goldman G."/>
            <person name="de Groot P.W."/>
            <person name="Hansen K."/>
            <person name="Harris S.D."/>
            <person name="Heinekamp T."/>
            <person name="Helmstaedt K."/>
            <person name="Henrissat B."/>
            <person name="Hofmann G."/>
            <person name="Homan T."/>
            <person name="Horio T."/>
            <person name="Horiuchi H."/>
            <person name="James S."/>
            <person name="Jones M."/>
            <person name="Karaffa L."/>
            <person name="Karanyi Z."/>
            <person name="Kato M."/>
            <person name="Keller N."/>
            <person name="Kelly D.E."/>
            <person name="Kiel J.A."/>
            <person name="Kim J.M."/>
            <person name="van der Klei I.J."/>
            <person name="Klis F.M."/>
            <person name="Kovalchuk A."/>
            <person name="Krasevec N."/>
            <person name="Kubicek C.P."/>
            <person name="Liu B."/>
            <person name="Maccabe A."/>
            <person name="Meyer V."/>
            <person name="Mirabito P."/>
            <person name="Miskei M."/>
            <person name="Mos M."/>
            <person name="Mullins J."/>
            <person name="Nelson D.R."/>
            <person name="Nielsen J."/>
            <person name="Oakley B.R."/>
            <person name="Osmani S.A."/>
            <person name="Pakula T."/>
            <person name="Paszewski A."/>
            <person name="Paulsen I."/>
            <person name="Pilsyk S."/>
            <person name="Pocsi I."/>
            <person name="Punt P.J."/>
            <person name="Ram A.F."/>
            <person name="Ren Q."/>
            <person name="Robellet X."/>
            <person name="Robson G."/>
            <person name="Seiboth B."/>
            <person name="van Solingen P."/>
            <person name="Specht T."/>
            <person name="Sun J."/>
            <person name="Taheri-Talesh N."/>
            <person name="Takeshita N."/>
            <person name="Ussery D."/>
            <person name="vanKuyk P.A."/>
            <person name="Visser H."/>
            <person name="van de Vondervoort P.J."/>
            <person name="de Vries R.P."/>
            <person name="Walton J."/>
            <person name="Xiang X."/>
            <person name="Xiong Y."/>
            <person name="Zeng A.P."/>
            <person name="Brandt B.W."/>
            <person name="Cornell M.J."/>
            <person name="van den Hondel C.A."/>
            <person name="Visser J."/>
            <person name="Oliver S.G."/>
            <person name="Turner G."/>
        </authorList>
    </citation>
    <scope>GENOME REANNOTATION</scope>
    <source>
        <strain evidence="2">FGSC A4 / ATCC 38163 / CBS 112.46 / NRRL 194 / M139</strain>
    </source>
</reference>
<evidence type="ECO:0000313" key="1">
    <source>
        <dbReference type="EMBL" id="CBF71495.1"/>
    </source>
</evidence>
<evidence type="ECO:0000313" key="2">
    <source>
        <dbReference type="Proteomes" id="UP000000560"/>
    </source>
</evidence>
<reference evidence="2" key="1">
    <citation type="journal article" date="2005" name="Nature">
        <title>Sequencing of Aspergillus nidulans and comparative analysis with A. fumigatus and A. oryzae.</title>
        <authorList>
            <person name="Galagan J.E."/>
            <person name="Calvo S.E."/>
            <person name="Cuomo C."/>
            <person name="Ma L.J."/>
            <person name="Wortman J.R."/>
            <person name="Batzoglou S."/>
            <person name="Lee S.I."/>
            <person name="Basturkmen M."/>
            <person name="Spevak C.C."/>
            <person name="Clutterbuck J."/>
            <person name="Kapitonov V."/>
            <person name="Jurka J."/>
            <person name="Scazzocchio C."/>
            <person name="Farman M."/>
            <person name="Butler J."/>
            <person name="Purcell S."/>
            <person name="Harris S."/>
            <person name="Braus G.H."/>
            <person name="Draht O."/>
            <person name="Busch S."/>
            <person name="D'Enfert C."/>
            <person name="Bouchier C."/>
            <person name="Goldman G.H."/>
            <person name="Bell-Pedersen D."/>
            <person name="Griffiths-Jones S."/>
            <person name="Doonan J.H."/>
            <person name="Yu J."/>
            <person name="Vienken K."/>
            <person name="Pain A."/>
            <person name="Freitag M."/>
            <person name="Selker E.U."/>
            <person name="Archer D.B."/>
            <person name="Penalva M.A."/>
            <person name="Oakley B.R."/>
            <person name="Momany M."/>
            <person name="Tanaka T."/>
            <person name="Kumagai T."/>
            <person name="Asai K."/>
            <person name="Machida M."/>
            <person name="Nierman W.C."/>
            <person name="Denning D.W."/>
            <person name="Caddick M."/>
            <person name="Hynes M."/>
            <person name="Paoletti M."/>
            <person name="Fischer R."/>
            <person name="Miller B."/>
            <person name="Dyer P."/>
            <person name="Sachs M.S."/>
            <person name="Osmani S.A."/>
            <person name="Birren B.W."/>
        </authorList>
    </citation>
    <scope>NUCLEOTIDE SEQUENCE [LARGE SCALE GENOMIC DNA]</scope>
    <source>
        <strain evidence="2">FGSC A4 / ATCC 38163 / CBS 112.46 / NRRL 194 / M139</strain>
    </source>
</reference>
<keyword evidence="2" id="KW-1185">Reference proteome</keyword>
<dbReference type="InParanoid" id="C8V2E4"/>
<accession>C8V2E4</accession>
<dbReference type="EMBL" id="BN001301">
    <property type="protein sequence ID" value="CBF71495.1"/>
    <property type="molecule type" value="Genomic_DNA"/>
</dbReference>
<dbReference type="RefSeq" id="XP_050467175.1">
    <property type="nucleotide sequence ID" value="XM_050611120.1"/>
</dbReference>
<gene>
    <name evidence="1" type="ORF">ANIA_11530</name>
</gene>
<protein>
    <submittedName>
        <fullName evidence="1">Uncharacterized protein</fullName>
    </submittedName>
</protein>
<organism evidence="1 2">
    <name type="scientific">Emericella nidulans (strain FGSC A4 / ATCC 38163 / CBS 112.46 / NRRL 194 / M139)</name>
    <name type="common">Aspergillus nidulans</name>
    <dbReference type="NCBI Taxonomy" id="227321"/>
    <lineage>
        <taxon>Eukaryota</taxon>
        <taxon>Fungi</taxon>
        <taxon>Dikarya</taxon>
        <taxon>Ascomycota</taxon>
        <taxon>Pezizomycotina</taxon>
        <taxon>Eurotiomycetes</taxon>
        <taxon>Eurotiomycetidae</taxon>
        <taxon>Eurotiales</taxon>
        <taxon>Aspergillaceae</taxon>
        <taxon>Aspergillus</taxon>
        <taxon>Aspergillus subgen. Nidulantes</taxon>
    </lineage>
</organism>